<reference evidence="6" key="1">
    <citation type="submission" date="2016-10" db="EMBL/GenBank/DDBJ databases">
        <authorList>
            <person name="Varghese N."/>
            <person name="Submissions S."/>
        </authorList>
    </citation>
    <scope>NUCLEOTIDE SEQUENCE [LARGE SCALE GENOMIC DNA]</scope>
    <source>
        <strain evidence="6">DSM 5918</strain>
    </source>
</reference>
<dbReference type="SMART" id="SM01092">
    <property type="entry name" value="CO_deh_flav_C"/>
    <property type="match status" value="1"/>
</dbReference>
<dbReference type="OrthoDB" id="9783813at2"/>
<evidence type="ECO:0000313" key="5">
    <source>
        <dbReference type="EMBL" id="SFJ67409.1"/>
    </source>
</evidence>
<dbReference type="InterPro" id="IPR051312">
    <property type="entry name" value="Diverse_Substr_Oxidored"/>
</dbReference>
<dbReference type="InterPro" id="IPR036318">
    <property type="entry name" value="FAD-bd_PCMH-like_sf"/>
</dbReference>
<keyword evidence="6" id="KW-1185">Reference proteome</keyword>
<dbReference type="Pfam" id="PF03450">
    <property type="entry name" value="CO_deh_flav_C"/>
    <property type="match status" value="1"/>
</dbReference>
<dbReference type="PROSITE" id="PS51387">
    <property type="entry name" value="FAD_PCMH"/>
    <property type="match status" value="1"/>
</dbReference>
<dbReference type="InterPro" id="IPR016166">
    <property type="entry name" value="FAD-bd_PCMH"/>
</dbReference>
<dbReference type="PANTHER" id="PTHR42659">
    <property type="entry name" value="XANTHINE DEHYDROGENASE SUBUNIT C-RELATED"/>
    <property type="match status" value="1"/>
</dbReference>
<sequence length="289" mass="30803">MVQNYVFPATVSEAVTVLSTNRGKARIIAGGTDLMLELQDGKNTCDVLVDLTQIAELKNITEENGFIRIGASVTHAQAAKSELVLKHAPALAQACRKVGSLQIRNMGTIIGNIVTGNPAADAAVALACLETTAEITTQEGMQTMPLEDMYAGVCLSCIDSCCQVVTHVRFPVKQKGQGSAYLRMEQRKALALPMLAVSAMVELDGDAFKWARVLIAPVGAGPQHALDAEEFLKGAPVTSATMAEAGQLARNQAMFRSSAIRGSKEYRMGVLPVFIERVLQAAVEDARKA</sequence>
<protein>
    <submittedName>
        <fullName evidence="5">Carbon-monoxide dehydrogenase medium subunit</fullName>
    </submittedName>
</protein>
<evidence type="ECO:0000256" key="2">
    <source>
        <dbReference type="ARBA" id="ARBA00022827"/>
    </source>
</evidence>
<keyword evidence="1" id="KW-0285">Flavoprotein</keyword>
<name>A0A1I3TAM1_9BACT</name>
<dbReference type="InterPro" id="IPR005107">
    <property type="entry name" value="CO_DH_flav_C"/>
</dbReference>
<keyword evidence="2" id="KW-0274">FAD</keyword>
<evidence type="ECO:0000256" key="1">
    <source>
        <dbReference type="ARBA" id="ARBA00022630"/>
    </source>
</evidence>
<proteinExistence type="predicted"/>
<dbReference type="EMBL" id="FORX01000005">
    <property type="protein sequence ID" value="SFJ67409.1"/>
    <property type="molecule type" value="Genomic_DNA"/>
</dbReference>
<dbReference type="RefSeq" id="WP_092373618.1">
    <property type="nucleotide sequence ID" value="NZ_FORX01000005.1"/>
</dbReference>
<dbReference type="GO" id="GO:0071949">
    <property type="term" value="F:FAD binding"/>
    <property type="evidence" value="ECO:0007669"/>
    <property type="project" value="InterPro"/>
</dbReference>
<dbReference type="Gene3D" id="3.30.390.50">
    <property type="entry name" value="CO dehydrogenase flavoprotein, C-terminal domain"/>
    <property type="match status" value="1"/>
</dbReference>
<evidence type="ECO:0000259" key="4">
    <source>
        <dbReference type="PROSITE" id="PS51387"/>
    </source>
</evidence>
<organism evidence="5 6">
    <name type="scientific">Desulfomicrobium apsheronum</name>
    <dbReference type="NCBI Taxonomy" id="52560"/>
    <lineage>
        <taxon>Bacteria</taxon>
        <taxon>Pseudomonadati</taxon>
        <taxon>Thermodesulfobacteriota</taxon>
        <taxon>Desulfovibrionia</taxon>
        <taxon>Desulfovibrionales</taxon>
        <taxon>Desulfomicrobiaceae</taxon>
        <taxon>Desulfomicrobium</taxon>
    </lineage>
</organism>
<dbReference type="SUPFAM" id="SSF56176">
    <property type="entry name" value="FAD-binding/transporter-associated domain-like"/>
    <property type="match status" value="1"/>
</dbReference>
<dbReference type="InterPro" id="IPR036683">
    <property type="entry name" value="CO_DH_flav_C_dom_sf"/>
</dbReference>
<dbReference type="PANTHER" id="PTHR42659:SF2">
    <property type="entry name" value="XANTHINE DEHYDROGENASE SUBUNIT C-RELATED"/>
    <property type="match status" value="1"/>
</dbReference>
<evidence type="ECO:0000313" key="6">
    <source>
        <dbReference type="Proteomes" id="UP000198635"/>
    </source>
</evidence>
<evidence type="ECO:0000256" key="3">
    <source>
        <dbReference type="ARBA" id="ARBA00023002"/>
    </source>
</evidence>
<dbReference type="Pfam" id="PF00941">
    <property type="entry name" value="FAD_binding_5"/>
    <property type="match status" value="1"/>
</dbReference>
<dbReference type="Gene3D" id="3.30.43.10">
    <property type="entry name" value="Uridine Diphospho-n-acetylenolpyruvylglucosamine Reductase, domain 2"/>
    <property type="match status" value="1"/>
</dbReference>
<dbReference type="SUPFAM" id="SSF55447">
    <property type="entry name" value="CO dehydrogenase flavoprotein C-terminal domain-like"/>
    <property type="match status" value="1"/>
</dbReference>
<keyword evidence="3" id="KW-0560">Oxidoreductase</keyword>
<gene>
    <name evidence="5" type="ORF">SAMN04488082_105137</name>
</gene>
<dbReference type="GO" id="GO:0016491">
    <property type="term" value="F:oxidoreductase activity"/>
    <property type="evidence" value="ECO:0007669"/>
    <property type="project" value="UniProtKB-KW"/>
</dbReference>
<dbReference type="Proteomes" id="UP000198635">
    <property type="component" value="Unassembled WGS sequence"/>
</dbReference>
<dbReference type="AlphaFoldDB" id="A0A1I3TAM1"/>
<dbReference type="InterPro" id="IPR016167">
    <property type="entry name" value="FAD-bd_PCMH_sub1"/>
</dbReference>
<dbReference type="InterPro" id="IPR002346">
    <property type="entry name" value="Mopterin_DH_FAD-bd"/>
</dbReference>
<accession>A0A1I3TAM1</accession>
<dbReference type="InterPro" id="IPR016169">
    <property type="entry name" value="FAD-bd_PCMH_sub2"/>
</dbReference>
<feature type="domain" description="FAD-binding PCMH-type" evidence="4">
    <location>
        <begin position="1"/>
        <end position="175"/>
    </location>
</feature>
<dbReference type="STRING" id="52560.SAMN04488082_105137"/>
<dbReference type="Gene3D" id="3.30.465.10">
    <property type="match status" value="1"/>
</dbReference>